<dbReference type="Proteomes" id="UP000605676">
    <property type="component" value="Unassembled WGS sequence"/>
</dbReference>
<evidence type="ECO:0000259" key="10">
    <source>
        <dbReference type="Pfam" id="PF02602"/>
    </source>
</evidence>
<name>A0ABS1HML3_9BACT</name>
<dbReference type="InterPro" id="IPR003754">
    <property type="entry name" value="4pyrrol_synth_uPrphyn_synth"/>
</dbReference>
<evidence type="ECO:0000256" key="7">
    <source>
        <dbReference type="ARBA" id="ARBA00040167"/>
    </source>
</evidence>
<evidence type="ECO:0000256" key="8">
    <source>
        <dbReference type="ARBA" id="ARBA00048617"/>
    </source>
</evidence>
<feature type="domain" description="Tetrapyrrole biosynthesis uroporphyrinogen III synthase" evidence="10">
    <location>
        <begin position="26"/>
        <end position="239"/>
    </location>
</feature>
<dbReference type="Pfam" id="PF02602">
    <property type="entry name" value="HEM4"/>
    <property type="match status" value="1"/>
</dbReference>
<comment type="caution">
    <text evidence="11">The sequence shown here is derived from an EMBL/GenBank/DDBJ whole genome shotgun (WGS) entry which is preliminary data.</text>
</comment>
<dbReference type="Gene3D" id="3.40.50.10090">
    <property type="match status" value="2"/>
</dbReference>
<evidence type="ECO:0000313" key="12">
    <source>
        <dbReference type="Proteomes" id="UP000605676"/>
    </source>
</evidence>
<comment type="catalytic activity">
    <reaction evidence="8 9">
        <text>hydroxymethylbilane = uroporphyrinogen III + H2O</text>
        <dbReference type="Rhea" id="RHEA:18965"/>
        <dbReference type="ChEBI" id="CHEBI:15377"/>
        <dbReference type="ChEBI" id="CHEBI:57308"/>
        <dbReference type="ChEBI" id="CHEBI:57845"/>
        <dbReference type="EC" id="4.2.1.75"/>
    </reaction>
</comment>
<keyword evidence="4 9" id="KW-0456">Lyase</keyword>
<evidence type="ECO:0000256" key="3">
    <source>
        <dbReference type="ARBA" id="ARBA00013109"/>
    </source>
</evidence>
<evidence type="ECO:0000256" key="5">
    <source>
        <dbReference type="ARBA" id="ARBA00023244"/>
    </source>
</evidence>
<dbReference type="CDD" id="cd06578">
    <property type="entry name" value="HemD"/>
    <property type="match status" value="1"/>
</dbReference>
<keyword evidence="12" id="KW-1185">Reference proteome</keyword>
<dbReference type="PANTHER" id="PTHR38042">
    <property type="entry name" value="UROPORPHYRINOGEN-III SYNTHASE, CHLOROPLASTIC"/>
    <property type="match status" value="1"/>
</dbReference>
<evidence type="ECO:0000256" key="4">
    <source>
        <dbReference type="ARBA" id="ARBA00023239"/>
    </source>
</evidence>
<evidence type="ECO:0000313" key="11">
    <source>
        <dbReference type="EMBL" id="MBK3518928.1"/>
    </source>
</evidence>
<sequence>MDPYSRQTSVVLTHPLGNDDLLYQGLMNEGVKVVCDAMIDTEQLNLGDDCLKNLYESRRIIFTSKRGVEYFFKQVKPADVLDKSFICIGKKTAQVLEKHGMKPWWVSGGRTASDLVKELQQAHVRPGEKWVGMLGELAENTLADGLRDVCHYSRYNVYRTIIAEKQNDTTLELLKSGKPMLVVCTSPSCFTGFMNLYSELLHNEVGFASIGPATTKAMKKQEVTPAVVARLSTYEGLWQEIKLQLKPQYR</sequence>
<gene>
    <name evidence="11" type="ORF">JIV24_16395</name>
</gene>
<evidence type="ECO:0000256" key="6">
    <source>
        <dbReference type="ARBA" id="ARBA00037589"/>
    </source>
</evidence>
<comment type="similarity">
    <text evidence="2 9">Belongs to the uroporphyrinogen-III synthase family.</text>
</comment>
<proteinExistence type="inferred from homology"/>
<dbReference type="InterPro" id="IPR039793">
    <property type="entry name" value="UROS/Hem4"/>
</dbReference>
<comment type="function">
    <text evidence="6 9">Catalyzes cyclization of the linear tetrapyrrole, hydroxymethylbilane, to the macrocyclic uroporphyrinogen III.</text>
</comment>
<reference evidence="11 12" key="1">
    <citation type="submission" date="2021-01" db="EMBL/GenBank/DDBJ databases">
        <title>Carboxyliciviraga sp.nov., isolated from coastal sediments.</title>
        <authorList>
            <person name="Lu D."/>
            <person name="Zhang T."/>
        </authorList>
    </citation>
    <scope>NUCLEOTIDE SEQUENCE [LARGE SCALE GENOMIC DNA]</scope>
    <source>
        <strain evidence="11 12">N1Y132</strain>
    </source>
</reference>
<protein>
    <recommendedName>
        <fullName evidence="7 9">Uroporphyrinogen-III synthase</fullName>
        <ecNumber evidence="3 9">4.2.1.75</ecNumber>
    </recommendedName>
</protein>
<dbReference type="RefSeq" id="WP_200466149.1">
    <property type="nucleotide sequence ID" value="NZ_JAENRR010000046.1"/>
</dbReference>
<evidence type="ECO:0000256" key="2">
    <source>
        <dbReference type="ARBA" id="ARBA00008133"/>
    </source>
</evidence>
<accession>A0ABS1HML3</accession>
<evidence type="ECO:0000256" key="1">
    <source>
        <dbReference type="ARBA" id="ARBA00004772"/>
    </source>
</evidence>
<dbReference type="PANTHER" id="PTHR38042:SF1">
    <property type="entry name" value="UROPORPHYRINOGEN-III SYNTHASE, CHLOROPLASTIC"/>
    <property type="match status" value="1"/>
</dbReference>
<dbReference type="EC" id="4.2.1.75" evidence="3 9"/>
<organism evidence="11 12">
    <name type="scientific">Carboxylicivirga marina</name>
    <dbReference type="NCBI Taxonomy" id="2800988"/>
    <lineage>
        <taxon>Bacteria</taxon>
        <taxon>Pseudomonadati</taxon>
        <taxon>Bacteroidota</taxon>
        <taxon>Bacteroidia</taxon>
        <taxon>Marinilabiliales</taxon>
        <taxon>Marinilabiliaceae</taxon>
        <taxon>Carboxylicivirga</taxon>
    </lineage>
</organism>
<evidence type="ECO:0000256" key="9">
    <source>
        <dbReference type="RuleBase" id="RU366031"/>
    </source>
</evidence>
<dbReference type="SUPFAM" id="SSF69618">
    <property type="entry name" value="HemD-like"/>
    <property type="match status" value="1"/>
</dbReference>
<dbReference type="EMBL" id="JAENRR010000046">
    <property type="protein sequence ID" value="MBK3518928.1"/>
    <property type="molecule type" value="Genomic_DNA"/>
</dbReference>
<comment type="pathway">
    <text evidence="1 9">Porphyrin-containing compound metabolism; protoporphyrin-IX biosynthesis; coproporphyrinogen-III from 5-aminolevulinate: step 3/4.</text>
</comment>
<keyword evidence="5 9" id="KW-0627">Porphyrin biosynthesis</keyword>
<dbReference type="InterPro" id="IPR036108">
    <property type="entry name" value="4pyrrol_syn_uPrphyn_synt_sf"/>
</dbReference>